<dbReference type="InterPro" id="IPR029058">
    <property type="entry name" value="AB_hydrolase_fold"/>
</dbReference>
<gene>
    <name evidence="1" type="ORF">O4220_08535</name>
</gene>
<dbReference type="GO" id="GO:0016787">
    <property type="term" value="F:hydrolase activity"/>
    <property type="evidence" value="ECO:0007669"/>
    <property type="project" value="UniProtKB-KW"/>
</dbReference>
<dbReference type="RefSeq" id="WP_269603200.1">
    <property type="nucleotide sequence ID" value="NZ_JAPWIJ010000003.1"/>
</dbReference>
<evidence type="ECO:0000313" key="1">
    <source>
        <dbReference type="EMBL" id="MCZ4518564.1"/>
    </source>
</evidence>
<protein>
    <submittedName>
        <fullName evidence="1">Alpha/beta hydrolase</fullName>
    </submittedName>
</protein>
<sequence length="188" mass="19659">MEFTHVSAAGGQCSVRVAGPDSRHAVLLLPDAGDPVDVYDAVSERLHNSDLKTVALESIDGVTDDAILAVLDELKLSWVHLVGSGAGAEPAWTLAAKTFGRFASLIAVNRCHPAIADDQGTVRAADCPPVELPTTLVVGSSLGRASADASGRFVYSDFRVVQLDGARNIPADASAELATEIVLRTSPW</sequence>
<keyword evidence="1" id="KW-0378">Hydrolase</keyword>
<dbReference type="Proteomes" id="UP001081071">
    <property type="component" value="Unassembled WGS sequence"/>
</dbReference>
<evidence type="ECO:0000313" key="2">
    <source>
        <dbReference type="Proteomes" id="UP001081071"/>
    </source>
</evidence>
<name>A0ABT4MC62_9NOCA</name>
<accession>A0ABT4MC62</accession>
<proteinExistence type="predicted"/>
<dbReference type="EMBL" id="JAPWIJ010000003">
    <property type="protein sequence ID" value="MCZ4518564.1"/>
    <property type="molecule type" value="Genomic_DNA"/>
</dbReference>
<dbReference type="SUPFAM" id="SSF53474">
    <property type="entry name" value="alpha/beta-Hydrolases"/>
    <property type="match status" value="1"/>
</dbReference>
<organism evidence="1 2">
    <name type="scientific">Rhodococcus ruber</name>
    <dbReference type="NCBI Taxonomy" id="1830"/>
    <lineage>
        <taxon>Bacteria</taxon>
        <taxon>Bacillati</taxon>
        <taxon>Actinomycetota</taxon>
        <taxon>Actinomycetes</taxon>
        <taxon>Mycobacteriales</taxon>
        <taxon>Nocardiaceae</taxon>
        <taxon>Rhodococcus</taxon>
    </lineage>
</organism>
<keyword evidence="2" id="KW-1185">Reference proteome</keyword>
<reference evidence="1" key="1">
    <citation type="submission" date="2022-12" db="EMBL/GenBank/DDBJ databases">
        <authorList>
            <person name="Krivoruchko A.V."/>
            <person name="Elkin A."/>
        </authorList>
    </citation>
    <scope>NUCLEOTIDE SEQUENCE</scope>
    <source>
        <strain evidence="1">IEGM 1391</strain>
    </source>
</reference>
<comment type="caution">
    <text evidence="1">The sequence shown here is derived from an EMBL/GenBank/DDBJ whole genome shotgun (WGS) entry which is preliminary data.</text>
</comment>
<dbReference type="Gene3D" id="3.40.50.1820">
    <property type="entry name" value="alpha/beta hydrolase"/>
    <property type="match status" value="1"/>
</dbReference>